<evidence type="ECO:0000313" key="3">
    <source>
        <dbReference type="Proteomes" id="UP000770717"/>
    </source>
</evidence>
<feature type="compositionally biased region" description="Basic residues" evidence="1">
    <location>
        <begin position="207"/>
        <end position="222"/>
    </location>
</feature>
<keyword evidence="3" id="KW-1185">Reference proteome</keyword>
<gene>
    <name evidence="2" type="ORF">GDO78_004849</name>
</gene>
<evidence type="ECO:0000313" key="2">
    <source>
        <dbReference type="EMBL" id="KAG9488522.1"/>
    </source>
</evidence>
<dbReference type="OrthoDB" id="10044040at2759"/>
<dbReference type="Pfam" id="PF08202">
    <property type="entry name" value="MIS13"/>
    <property type="match status" value="1"/>
</dbReference>
<protein>
    <recommendedName>
        <fullName evidence="4">DSN1</fullName>
    </recommendedName>
</protein>
<dbReference type="InterPro" id="IPR013218">
    <property type="entry name" value="Dsn1/Mis13"/>
</dbReference>
<feature type="compositionally biased region" description="Polar residues" evidence="1">
    <location>
        <begin position="44"/>
        <end position="67"/>
    </location>
</feature>
<feature type="compositionally biased region" description="Low complexity" evidence="1">
    <location>
        <begin position="77"/>
        <end position="87"/>
    </location>
</feature>
<dbReference type="GO" id="GO:0007059">
    <property type="term" value="P:chromosome segregation"/>
    <property type="evidence" value="ECO:0007669"/>
    <property type="project" value="InterPro"/>
</dbReference>
<organism evidence="2 3">
    <name type="scientific">Eleutherodactylus coqui</name>
    <name type="common">Puerto Rican coqui</name>
    <dbReference type="NCBI Taxonomy" id="57060"/>
    <lineage>
        <taxon>Eukaryota</taxon>
        <taxon>Metazoa</taxon>
        <taxon>Chordata</taxon>
        <taxon>Craniata</taxon>
        <taxon>Vertebrata</taxon>
        <taxon>Euteleostomi</taxon>
        <taxon>Amphibia</taxon>
        <taxon>Batrachia</taxon>
        <taxon>Anura</taxon>
        <taxon>Neobatrachia</taxon>
        <taxon>Hyloidea</taxon>
        <taxon>Eleutherodactylidae</taxon>
        <taxon>Eleutherodactylinae</taxon>
        <taxon>Eleutherodactylus</taxon>
        <taxon>Eleutherodactylus</taxon>
    </lineage>
</organism>
<dbReference type="PANTHER" id="PTHR14778:SF2">
    <property type="entry name" value="KINETOCHORE-ASSOCIATED PROTEIN DSN1 HOMOLOG"/>
    <property type="match status" value="1"/>
</dbReference>
<feature type="compositionally biased region" description="Low complexity" evidence="1">
    <location>
        <begin position="369"/>
        <end position="378"/>
    </location>
</feature>
<evidence type="ECO:0000256" key="1">
    <source>
        <dbReference type="SAM" id="MobiDB-lite"/>
    </source>
</evidence>
<accession>A0A8J6FII6</accession>
<name>A0A8J6FII6_ELECQ</name>
<evidence type="ECO:0008006" key="4">
    <source>
        <dbReference type="Google" id="ProtNLM"/>
    </source>
</evidence>
<feature type="compositionally biased region" description="Polar residues" evidence="1">
    <location>
        <begin position="1"/>
        <end position="11"/>
    </location>
</feature>
<comment type="caution">
    <text evidence="2">The sequence shown here is derived from an EMBL/GenBank/DDBJ whole genome shotgun (WGS) entry which is preliminary data.</text>
</comment>
<feature type="region of interest" description="Disordered" evidence="1">
    <location>
        <begin position="1"/>
        <end position="227"/>
    </location>
</feature>
<feature type="compositionally biased region" description="Polar residues" evidence="1">
    <location>
        <begin position="191"/>
        <end position="204"/>
    </location>
</feature>
<dbReference type="GO" id="GO:0051301">
    <property type="term" value="P:cell division"/>
    <property type="evidence" value="ECO:0007669"/>
    <property type="project" value="InterPro"/>
</dbReference>
<dbReference type="PANTHER" id="PTHR14778">
    <property type="entry name" value="KINETOCHORE-ASSOCIATED PROTEIN DSN1 HOMOLOG"/>
    <property type="match status" value="1"/>
</dbReference>
<reference evidence="2" key="1">
    <citation type="thesis" date="2020" institute="ProQuest LLC" country="789 East Eisenhower Parkway, Ann Arbor, MI, USA">
        <title>Comparative Genomics and Chromosome Evolution.</title>
        <authorList>
            <person name="Mudd A.B."/>
        </authorList>
    </citation>
    <scope>NUCLEOTIDE SEQUENCE</scope>
    <source>
        <strain evidence="2">HN-11 Male</strain>
        <tissue evidence="2">Kidney and liver</tissue>
    </source>
</reference>
<dbReference type="EMBL" id="WNTK01000002">
    <property type="protein sequence ID" value="KAG9488522.1"/>
    <property type="molecule type" value="Genomic_DNA"/>
</dbReference>
<dbReference type="Proteomes" id="UP000770717">
    <property type="component" value="Unassembled WGS sequence"/>
</dbReference>
<dbReference type="AlphaFoldDB" id="A0A8J6FII6"/>
<sequence>METHNVSPTRSSPRKQCPTQPHAAATSPSRSSPRKKFPTPPHAATTSPRKQCTTPQHAAVTSPTGSSPRKKCPSPPHTATTSPTGSSPRKKCPSPPHTATTSPTRSSPRKKCPTPQHAAATSPTKYSPRKKCPTPPRSPATSPTRSSPRKKCPTPPRSPATSPTRSSPRKKCPTPPRSPATSPSPSKRQKISLNDLSFKESSPSPEKRRKSLRRSVGNKRRTLPPIYHGASDLSKAISLNIPESDRLAELLQSCFEFSLRTLENSLSHSDGFSAESFNVRAKSMKDKFKRFVERLSHDGTLQRCTEKFDSSTQDEGLVAVQTEMKDNIAKFATESSRWDELLEDHKDKAVVLTRQLEENKVNNDPPPSVSDVPSSQDQVLQSKPDYNAILHQQGAVFDCMEITLDNIQQSVSLLNSFLEDTTSHLQRLSTQLKTQSFKPMEDSPVRTFLKVCKK</sequence>
<proteinExistence type="predicted"/>
<feature type="compositionally biased region" description="Low complexity" evidence="1">
    <location>
        <begin position="97"/>
        <end position="106"/>
    </location>
</feature>
<feature type="region of interest" description="Disordered" evidence="1">
    <location>
        <begin position="357"/>
        <end position="378"/>
    </location>
</feature>
<dbReference type="GO" id="GO:0000444">
    <property type="term" value="C:MIS12/MIND type complex"/>
    <property type="evidence" value="ECO:0007669"/>
    <property type="project" value="InterPro"/>
</dbReference>